<dbReference type="FunFam" id="1.20.1160.11:FF:000001">
    <property type="entry name" value="Paired amphipathic helix protein Sin3"/>
    <property type="match status" value="1"/>
</dbReference>
<dbReference type="EMBL" id="JAMSHJ010000002">
    <property type="protein sequence ID" value="KAI5437282.1"/>
    <property type="molecule type" value="Genomic_DNA"/>
</dbReference>
<feature type="non-terminal residue" evidence="5">
    <location>
        <position position="1"/>
    </location>
</feature>
<dbReference type="Proteomes" id="UP001058974">
    <property type="component" value="Chromosome 2"/>
</dbReference>
<dbReference type="GO" id="GO:0000122">
    <property type="term" value="P:negative regulation of transcription by RNA polymerase II"/>
    <property type="evidence" value="ECO:0007669"/>
    <property type="project" value="TreeGrafter"/>
</dbReference>
<keyword evidence="3 4" id="KW-0539">Nucleus</keyword>
<dbReference type="PANTHER" id="PTHR12346:SF0">
    <property type="entry name" value="SIN3A, ISOFORM G"/>
    <property type="match status" value="1"/>
</dbReference>
<accession>A0A9D4YCW6</accession>
<sequence>MSKGSSSKKVEVTSDDAKIYIKEIKDAFKDEKHKFNEFLKTMKDIKKKRADIVCMLARVKELFEGHEELLLKFNTYLVDEFEITPPPNKPEVNIEYARKYLDKVKTRFQDDPNIYQSFLTILNMYRNKEKSCEE</sequence>
<dbReference type="GO" id="GO:0003714">
    <property type="term" value="F:transcription corepressor activity"/>
    <property type="evidence" value="ECO:0007669"/>
    <property type="project" value="InterPro"/>
</dbReference>
<dbReference type="InterPro" id="IPR003822">
    <property type="entry name" value="PAH"/>
</dbReference>
<evidence type="ECO:0000256" key="3">
    <source>
        <dbReference type="ARBA" id="ARBA00023242"/>
    </source>
</evidence>
<comment type="subcellular location">
    <subcellularLocation>
        <location evidence="1 4">Nucleus</location>
    </subcellularLocation>
</comment>
<dbReference type="AlphaFoldDB" id="A0A9D4YCW6"/>
<reference evidence="5 6" key="1">
    <citation type="journal article" date="2022" name="Nat. Genet.">
        <title>Improved pea reference genome and pan-genome highlight genomic features and evolutionary characteristics.</title>
        <authorList>
            <person name="Yang T."/>
            <person name="Liu R."/>
            <person name="Luo Y."/>
            <person name="Hu S."/>
            <person name="Wang D."/>
            <person name="Wang C."/>
            <person name="Pandey M.K."/>
            <person name="Ge S."/>
            <person name="Xu Q."/>
            <person name="Li N."/>
            <person name="Li G."/>
            <person name="Huang Y."/>
            <person name="Saxena R.K."/>
            <person name="Ji Y."/>
            <person name="Li M."/>
            <person name="Yan X."/>
            <person name="He Y."/>
            <person name="Liu Y."/>
            <person name="Wang X."/>
            <person name="Xiang C."/>
            <person name="Varshney R.K."/>
            <person name="Ding H."/>
            <person name="Gao S."/>
            <person name="Zong X."/>
        </authorList>
    </citation>
    <scope>NUCLEOTIDE SEQUENCE [LARGE SCALE GENOMIC DNA]</scope>
    <source>
        <strain evidence="5 6">cv. Zhongwan 6</strain>
    </source>
</reference>
<dbReference type="PANTHER" id="PTHR12346">
    <property type="entry name" value="SIN3B-RELATED"/>
    <property type="match status" value="1"/>
</dbReference>
<keyword evidence="6" id="KW-1185">Reference proteome</keyword>
<comment type="caution">
    <text evidence="5">The sequence shown here is derived from an EMBL/GenBank/DDBJ whole genome shotgun (WGS) entry which is preliminary data.</text>
</comment>
<proteinExistence type="predicted"/>
<dbReference type="Pfam" id="PF02671">
    <property type="entry name" value="PAH"/>
    <property type="match status" value="1"/>
</dbReference>
<organism evidence="5 6">
    <name type="scientific">Pisum sativum</name>
    <name type="common">Garden pea</name>
    <name type="synonym">Lathyrus oleraceus</name>
    <dbReference type="NCBI Taxonomy" id="3888"/>
    <lineage>
        <taxon>Eukaryota</taxon>
        <taxon>Viridiplantae</taxon>
        <taxon>Streptophyta</taxon>
        <taxon>Embryophyta</taxon>
        <taxon>Tracheophyta</taxon>
        <taxon>Spermatophyta</taxon>
        <taxon>Magnoliopsida</taxon>
        <taxon>eudicotyledons</taxon>
        <taxon>Gunneridae</taxon>
        <taxon>Pentapetalae</taxon>
        <taxon>rosids</taxon>
        <taxon>fabids</taxon>
        <taxon>Fabales</taxon>
        <taxon>Fabaceae</taxon>
        <taxon>Papilionoideae</taxon>
        <taxon>50 kb inversion clade</taxon>
        <taxon>NPAAA clade</taxon>
        <taxon>Hologalegina</taxon>
        <taxon>IRL clade</taxon>
        <taxon>Fabeae</taxon>
        <taxon>Lathyrus</taxon>
    </lineage>
</organism>
<protein>
    <submittedName>
        <fullName evidence="5">Uncharacterized protein</fullName>
    </submittedName>
</protein>
<dbReference type="InterPro" id="IPR039774">
    <property type="entry name" value="Sin3-like"/>
</dbReference>
<dbReference type="GO" id="GO:0000118">
    <property type="term" value="C:histone deacetylase complex"/>
    <property type="evidence" value="ECO:0007669"/>
    <property type="project" value="TreeGrafter"/>
</dbReference>
<gene>
    <name evidence="5" type="ORF">KIW84_023410</name>
</gene>
<evidence type="ECO:0000256" key="1">
    <source>
        <dbReference type="ARBA" id="ARBA00004123"/>
    </source>
</evidence>
<evidence type="ECO:0000256" key="2">
    <source>
        <dbReference type="ARBA" id="ARBA00022491"/>
    </source>
</evidence>
<dbReference type="Gramene" id="Psat02G0341000-T1">
    <property type="protein sequence ID" value="KAI5437282.1"/>
    <property type="gene ID" value="KIW84_023410"/>
</dbReference>
<evidence type="ECO:0000256" key="4">
    <source>
        <dbReference type="PROSITE-ProRule" id="PRU00810"/>
    </source>
</evidence>
<keyword evidence="2" id="KW-0678">Repressor</keyword>
<dbReference type="SUPFAM" id="SSF47762">
    <property type="entry name" value="PAH2 domain"/>
    <property type="match status" value="2"/>
</dbReference>
<dbReference type="Gene3D" id="1.20.1160.11">
    <property type="entry name" value="Paired amphipathic helix"/>
    <property type="match status" value="2"/>
</dbReference>
<evidence type="ECO:0000313" key="6">
    <source>
        <dbReference type="Proteomes" id="UP001058974"/>
    </source>
</evidence>
<dbReference type="PROSITE" id="PS51477">
    <property type="entry name" value="PAH"/>
    <property type="match status" value="2"/>
</dbReference>
<dbReference type="InterPro" id="IPR036600">
    <property type="entry name" value="PAH_sf"/>
</dbReference>
<name>A0A9D4YCW6_PEA</name>
<evidence type="ECO:0000313" key="5">
    <source>
        <dbReference type="EMBL" id="KAI5437282.1"/>
    </source>
</evidence>
<dbReference type="GO" id="GO:0000785">
    <property type="term" value="C:chromatin"/>
    <property type="evidence" value="ECO:0007669"/>
    <property type="project" value="TreeGrafter"/>
</dbReference>